<dbReference type="Proteomes" id="UP000253940">
    <property type="component" value="Chromosome"/>
</dbReference>
<name>A0A345P9G7_9GAMM</name>
<reference evidence="2 3" key="1">
    <citation type="submission" date="2018-07" db="EMBL/GenBank/DDBJ databases">
        <title>Genome sequencing of Moraxellaceae gen. HYN0046.</title>
        <authorList>
            <person name="Kim M."/>
            <person name="Yi H."/>
        </authorList>
    </citation>
    <scope>NUCLEOTIDE SEQUENCE [LARGE SCALE GENOMIC DNA]</scope>
    <source>
        <strain evidence="2 3">HYN0046</strain>
    </source>
</reference>
<keyword evidence="1" id="KW-0732">Signal</keyword>
<evidence type="ECO:0000313" key="2">
    <source>
        <dbReference type="EMBL" id="AXI03926.1"/>
    </source>
</evidence>
<proteinExistence type="predicted"/>
<protein>
    <submittedName>
        <fullName evidence="2">Uncharacterized protein</fullName>
    </submittedName>
</protein>
<gene>
    <name evidence="2" type="ORF">HYN46_14420</name>
</gene>
<evidence type="ECO:0000313" key="3">
    <source>
        <dbReference type="Proteomes" id="UP000253940"/>
    </source>
</evidence>
<keyword evidence="3" id="KW-1185">Reference proteome</keyword>
<dbReference type="AlphaFoldDB" id="A0A345P9G7"/>
<feature type="chain" id="PRO_5016666486" evidence="1">
    <location>
        <begin position="23"/>
        <end position="199"/>
    </location>
</feature>
<dbReference type="KEGG" id="mbah:HYN46_14420"/>
<dbReference type="EMBL" id="CP031222">
    <property type="protein sequence ID" value="AXI03926.1"/>
    <property type="molecule type" value="Genomic_DNA"/>
</dbReference>
<feature type="signal peptide" evidence="1">
    <location>
        <begin position="1"/>
        <end position="22"/>
    </location>
</feature>
<sequence length="199" mass="22271">MVNMAWRGMGLLLLGLSFQVPAAVLDITGVPTLDQGSEEALVKRFQRTAKGDLRFKLDQHAVWISPWPQQLPQRLAPQYVSAQTMVHPAGPIQRVTFRKPSESAPWLILTANGGLGSQLLPGQTLGKVYVDYVYLLKQRVPLRVDLHQAVILRDEQTQNCWQFILLGTAMPQGLAKMESEPRADWAMRRLATCPSKIAF</sequence>
<organism evidence="2 3">
    <name type="scientific">Aquirhabdus parva</name>
    <dbReference type="NCBI Taxonomy" id="2283318"/>
    <lineage>
        <taxon>Bacteria</taxon>
        <taxon>Pseudomonadati</taxon>
        <taxon>Pseudomonadota</taxon>
        <taxon>Gammaproteobacteria</taxon>
        <taxon>Moraxellales</taxon>
        <taxon>Moraxellaceae</taxon>
        <taxon>Aquirhabdus</taxon>
    </lineage>
</organism>
<accession>A0A345P9G7</accession>
<dbReference type="RefSeq" id="WP_114900034.1">
    <property type="nucleotide sequence ID" value="NZ_CP031222.1"/>
</dbReference>
<evidence type="ECO:0000256" key="1">
    <source>
        <dbReference type="SAM" id="SignalP"/>
    </source>
</evidence>